<dbReference type="EMBL" id="CH445330">
    <property type="protein sequence ID" value="EAT88365.1"/>
    <property type="molecule type" value="Genomic_DNA"/>
</dbReference>
<dbReference type="InterPro" id="IPR029058">
    <property type="entry name" value="AB_hydrolase_fold"/>
</dbReference>
<gene>
    <name evidence="3" type="ORF">SNOG_04605</name>
</gene>
<dbReference type="PANTHER" id="PTHR10655">
    <property type="entry name" value="LYSOPHOSPHOLIPASE-RELATED"/>
    <property type="match status" value="1"/>
</dbReference>
<name>Q0UUF9_PHANO</name>
<dbReference type="Gene3D" id="3.40.50.1820">
    <property type="entry name" value="alpha/beta hydrolase"/>
    <property type="match status" value="1"/>
</dbReference>
<accession>Q0UUF9</accession>
<comment type="similarity">
    <text evidence="1">Belongs to the AB hydrolase superfamily. AB hydrolase 2 family.</text>
</comment>
<organism evidence="3 4">
    <name type="scientific">Phaeosphaeria nodorum (strain SN15 / ATCC MYA-4574 / FGSC 10173)</name>
    <name type="common">Glume blotch fungus</name>
    <name type="synonym">Parastagonospora nodorum</name>
    <dbReference type="NCBI Taxonomy" id="321614"/>
    <lineage>
        <taxon>Eukaryota</taxon>
        <taxon>Fungi</taxon>
        <taxon>Dikarya</taxon>
        <taxon>Ascomycota</taxon>
        <taxon>Pezizomycotina</taxon>
        <taxon>Dothideomycetes</taxon>
        <taxon>Pleosporomycetidae</taxon>
        <taxon>Pleosporales</taxon>
        <taxon>Pleosporineae</taxon>
        <taxon>Phaeosphaeriaceae</taxon>
        <taxon>Parastagonospora</taxon>
    </lineage>
</organism>
<dbReference type="HOGENOM" id="CLU_049413_2_1_1"/>
<sequence>MSSSESKSQRTISPLVYPPAQEHKTTIIILHGRGSTALKFAQPLLTQEVSPVDTAPATCTGSPEEGSPPSTKTFQHHFPNTKFIFPTAPLRRAAVFKRSLIHQWFDNWSLTEPELKQHLQAQGLRETSAYIHDLLRDEIKIVGASNVVLMGLSQGCAASIVAMLLWTGEPIGALVGMCGYLPFRKGMHDSVEDTDCLETESLVGSDRDQEDMFERHEEASMSGSKFERAVGWLREELGLVPVENGLAGQNAALQSTPVFMGHGRDDEKAAWKSMFNGKNMQG</sequence>
<dbReference type="VEuPathDB" id="FungiDB:JI435_046050"/>
<protein>
    <recommendedName>
        <fullName evidence="2">Phospholipase/carboxylesterase/thioesterase domain-containing protein</fullName>
    </recommendedName>
</protein>
<dbReference type="GO" id="GO:0008474">
    <property type="term" value="F:palmitoyl-(protein) hydrolase activity"/>
    <property type="evidence" value="ECO:0000318"/>
    <property type="project" value="GO_Central"/>
</dbReference>
<dbReference type="PANTHER" id="PTHR10655:SF64">
    <property type="entry name" value="PHOSPHOLIPASE_CARBOXYLESTERASE_THIOESTERASE DOMAIN-CONTAINING PROTEIN"/>
    <property type="match status" value="1"/>
</dbReference>
<dbReference type="RefSeq" id="XP_001795018.1">
    <property type="nucleotide sequence ID" value="XM_001794966.1"/>
</dbReference>
<dbReference type="KEGG" id="pno:SNOG_04605"/>
<proteinExistence type="inferred from homology"/>
<dbReference type="InterPro" id="IPR050565">
    <property type="entry name" value="LYPA1-2/EST-like"/>
</dbReference>
<evidence type="ECO:0000256" key="1">
    <source>
        <dbReference type="ARBA" id="ARBA00006499"/>
    </source>
</evidence>
<dbReference type="Proteomes" id="UP000001055">
    <property type="component" value="Unassembled WGS sequence"/>
</dbReference>
<evidence type="ECO:0000313" key="3">
    <source>
        <dbReference type="EMBL" id="EAT88365.1"/>
    </source>
</evidence>
<dbReference type="GO" id="GO:0005737">
    <property type="term" value="C:cytoplasm"/>
    <property type="evidence" value="ECO:0000318"/>
    <property type="project" value="GO_Central"/>
</dbReference>
<dbReference type="eggNOG" id="ENOG502SP08">
    <property type="taxonomic scope" value="Eukaryota"/>
</dbReference>
<feature type="domain" description="Phospholipase/carboxylesterase/thioesterase" evidence="2">
    <location>
        <begin position="75"/>
        <end position="189"/>
    </location>
</feature>
<reference evidence="4" key="1">
    <citation type="journal article" date="2007" name="Plant Cell">
        <title>Dothideomycete-plant interactions illuminated by genome sequencing and EST analysis of the wheat pathogen Stagonospora nodorum.</title>
        <authorList>
            <person name="Hane J.K."/>
            <person name="Lowe R.G."/>
            <person name="Solomon P.S."/>
            <person name="Tan K.C."/>
            <person name="Schoch C.L."/>
            <person name="Spatafora J.W."/>
            <person name="Crous P.W."/>
            <person name="Kodira C."/>
            <person name="Birren B.W."/>
            <person name="Galagan J.E."/>
            <person name="Torriani S.F."/>
            <person name="McDonald B.A."/>
            <person name="Oliver R.P."/>
        </authorList>
    </citation>
    <scope>NUCLEOTIDE SEQUENCE [LARGE SCALE GENOMIC DNA]</scope>
    <source>
        <strain evidence="4">SN15 / ATCC MYA-4574 / FGSC 10173</strain>
    </source>
</reference>
<evidence type="ECO:0000313" key="4">
    <source>
        <dbReference type="Proteomes" id="UP000001055"/>
    </source>
</evidence>
<dbReference type="SUPFAM" id="SSF53474">
    <property type="entry name" value="alpha/beta-Hydrolases"/>
    <property type="match status" value="1"/>
</dbReference>
<dbReference type="GeneID" id="5971886"/>
<dbReference type="InterPro" id="IPR003140">
    <property type="entry name" value="PLipase/COase/thioEstase"/>
</dbReference>
<dbReference type="Pfam" id="PF02230">
    <property type="entry name" value="Abhydrolase_2"/>
    <property type="match status" value="1"/>
</dbReference>
<evidence type="ECO:0000259" key="2">
    <source>
        <dbReference type="Pfam" id="PF02230"/>
    </source>
</evidence>
<dbReference type="OMA" id="LGHWYSE"/>
<dbReference type="AlphaFoldDB" id="Q0UUF9"/>
<dbReference type="InParanoid" id="Q0UUF9"/>